<accession>A0A409VFB7</accession>
<dbReference type="InParanoid" id="A0A409VFB7"/>
<proteinExistence type="predicted"/>
<dbReference type="EMBL" id="NHYE01005660">
    <property type="protein sequence ID" value="PPQ64954.1"/>
    <property type="molecule type" value="Genomic_DNA"/>
</dbReference>
<reference evidence="2 3" key="1">
    <citation type="journal article" date="2018" name="Evol. Lett.">
        <title>Horizontal gene cluster transfer increased hallucinogenic mushroom diversity.</title>
        <authorList>
            <person name="Reynolds H.T."/>
            <person name="Vijayakumar V."/>
            <person name="Gluck-Thaler E."/>
            <person name="Korotkin H.B."/>
            <person name="Matheny P.B."/>
            <person name="Slot J.C."/>
        </authorList>
    </citation>
    <scope>NUCLEOTIDE SEQUENCE [LARGE SCALE GENOMIC DNA]</scope>
    <source>
        <strain evidence="2 3">SRW20</strain>
    </source>
</reference>
<evidence type="ECO:0000313" key="3">
    <source>
        <dbReference type="Proteomes" id="UP000284706"/>
    </source>
</evidence>
<keyword evidence="3" id="KW-1185">Reference proteome</keyword>
<protein>
    <submittedName>
        <fullName evidence="2">Uncharacterized protein</fullName>
    </submittedName>
</protein>
<comment type="caution">
    <text evidence="2">The sequence shown here is derived from an EMBL/GenBank/DDBJ whole genome shotgun (WGS) entry which is preliminary data.</text>
</comment>
<evidence type="ECO:0000313" key="2">
    <source>
        <dbReference type="EMBL" id="PPQ64954.1"/>
    </source>
</evidence>
<dbReference type="AlphaFoldDB" id="A0A409VFB7"/>
<feature type="region of interest" description="Disordered" evidence="1">
    <location>
        <begin position="1"/>
        <end position="40"/>
    </location>
</feature>
<name>A0A409VFB7_9AGAR</name>
<dbReference type="Proteomes" id="UP000284706">
    <property type="component" value="Unassembled WGS sequence"/>
</dbReference>
<gene>
    <name evidence="2" type="ORF">CVT26_015674</name>
</gene>
<sequence>MPDHRFPSRRGRDRVHIAPTPLVHRPPNEEVPMSPENPQGSIAVQSTQLVNVTVEQEFDPDEPTTFQPSSPPLTFGPLRSSGPVPYIPQSTA</sequence>
<evidence type="ECO:0000256" key="1">
    <source>
        <dbReference type="SAM" id="MobiDB-lite"/>
    </source>
</evidence>
<organism evidence="2 3">
    <name type="scientific">Gymnopilus dilepis</name>
    <dbReference type="NCBI Taxonomy" id="231916"/>
    <lineage>
        <taxon>Eukaryota</taxon>
        <taxon>Fungi</taxon>
        <taxon>Dikarya</taxon>
        <taxon>Basidiomycota</taxon>
        <taxon>Agaricomycotina</taxon>
        <taxon>Agaricomycetes</taxon>
        <taxon>Agaricomycetidae</taxon>
        <taxon>Agaricales</taxon>
        <taxon>Agaricineae</taxon>
        <taxon>Hymenogastraceae</taxon>
        <taxon>Gymnopilus</taxon>
    </lineage>
</organism>
<feature type="region of interest" description="Disordered" evidence="1">
    <location>
        <begin position="58"/>
        <end position="92"/>
    </location>
</feature>